<dbReference type="Proteomes" id="UP000011115">
    <property type="component" value="Unassembled WGS sequence"/>
</dbReference>
<dbReference type="AlphaFoldDB" id="M1DHZ7"/>
<dbReference type="InParanoid" id="M1DHZ7"/>
<evidence type="ECO:0000313" key="1">
    <source>
        <dbReference type="EnsemblPlants" id="PGSC0003DMT400089355"/>
    </source>
</evidence>
<dbReference type="EnsemblPlants" id="PGSC0003DMT400089355">
    <property type="protein sequence ID" value="PGSC0003DMT400089355"/>
    <property type="gene ID" value="PGSC0003DMG400038926"/>
</dbReference>
<protein>
    <submittedName>
        <fullName evidence="1">Uncharacterized protein</fullName>
    </submittedName>
</protein>
<organism evidence="1 2">
    <name type="scientific">Solanum tuberosum</name>
    <name type="common">Potato</name>
    <dbReference type="NCBI Taxonomy" id="4113"/>
    <lineage>
        <taxon>Eukaryota</taxon>
        <taxon>Viridiplantae</taxon>
        <taxon>Streptophyta</taxon>
        <taxon>Embryophyta</taxon>
        <taxon>Tracheophyta</taxon>
        <taxon>Spermatophyta</taxon>
        <taxon>Magnoliopsida</taxon>
        <taxon>eudicotyledons</taxon>
        <taxon>Gunneridae</taxon>
        <taxon>Pentapetalae</taxon>
        <taxon>asterids</taxon>
        <taxon>lamiids</taxon>
        <taxon>Solanales</taxon>
        <taxon>Solanaceae</taxon>
        <taxon>Solanoideae</taxon>
        <taxon>Solaneae</taxon>
        <taxon>Solanum</taxon>
    </lineage>
</organism>
<accession>M1DHZ7</accession>
<reference evidence="2" key="1">
    <citation type="journal article" date="2011" name="Nature">
        <title>Genome sequence and analysis of the tuber crop potato.</title>
        <authorList>
            <consortium name="The Potato Genome Sequencing Consortium"/>
        </authorList>
    </citation>
    <scope>NUCLEOTIDE SEQUENCE [LARGE SCALE GENOMIC DNA]</scope>
    <source>
        <strain evidence="2">cv. DM1-3 516 R44</strain>
    </source>
</reference>
<dbReference type="Gramene" id="PGSC0003DMT400089355">
    <property type="protein sequence ID" value="PGSC0003DMT400089355"/>
    <property type="gene ID" value="PGSC0003DMG400038926"/>
</dbReference>
<dbReference type="PaxDb" id="4113-PGSC0003DMT400089355"/>
<dbReference type="HOGENOM" id="CLU_029307_11_0_1"/>
<reference evidence="1" key="2">
    <citation type="submission" date="2015-06" db="UniProtKB">
        <authorList>
            <consortium name="EnsemblPlants"/>
        </authorList>
    </citation>
    <scope>IDENTIFICATION</scope>
    <source>
        <strain evidence="1">DM1-3 516 R44</strain>
    </source>
</reference>
<sequence>MPVEFNDLMMMAENVGVPATLENPPATTSDVQMGDATNRAFDAETDDDLAEAHGREAEESIFGNFPSLLETIVQLVTQTPTDETFTAAPSGSGAAILAEEISGTDAQVYAATPDTEAPPHGETA</sequence>
<name>M1DHZ7_SOLTU</name>
<proteinExistence type="predicted"/>
<keyword evidence="2" id="KW-1185">Reference proteome</keyword>
<evidence type="ECO:0000313" key="2">
    <source>
        <dbReference type="Proteomes" id="UP000011115"/>
    </source>
</evidence>